<dbReference type="AlphaFoldDB" id="A0A109KS14"/>
<evidence type="ECO:0000313" key="2">
    <source>
        <dbReference type="EMBL" id="KWV74329.1"/>
    </source>
</evidence>
<organism evidence="2 3">
    <name type="scientific">Pseudomonas fluorescens</name>
    <dbReference type="NCBI Taxonomy" id="294"/>
    <lineage>
        <taxon>Bacteria</taxon>
        <taxon>Pseudomonadati</taxon>
        <taxon>Pseudomonadota</taxon>
        <taxon>Gammaproteobacteria</taxon>
        <taxon>Pseudomonadales</taxon>
        <taxon>Pseudomonadaceae</taxon>
        <taxon>Pseudomonas</taxon>
    </lineage>
</organism>
<accession>A0A109KS14</accession>
<reference evidence="2 3" key="1">
    <citation type="submission" date="2015-05" db="EMBL/GenBank/DDBJ databases">
        <title>A genomic and transcriptomic approach to investigate the blue pigment phenotype in Pseudomonas fluorescens.</title>
        <authorList>
            <person name="Andreani N.A."/>
            <person name="Cardazzo B."/>
        </authorList>
    </citation>
    <scope>NUCLEOTIDE SEQUENCE [LARGE SCALE GENOMIC DNA]</scope>
    <source>
        <strain evidence="2 3">Ps_40</strain>
    </source>
</reference>
<proteinExistence type="predicted"/>
<evidence type="ECO:0000313" key="3">
    <source>
        <dbReference type="Proteomes" id="UP000063434"/>
    </source>
</evidence>
<feature type="region of interest" description="Disordered" evidence="1">
    <location>
        <begin position="1"/>
        <end position="28"/>
    </location>
</feature>
<comment type="caution">
    <text evidence="2">The sequence shown here is derived from an EMBL/GenBank/DDBJ whole genome shotgun (WGS) entry which is preliminary data.</text>
</comment>
<evidence type="ECO:0000256" key="1">
    <source>
        <dbReference type="SAM" id="MobiDB-lite"/>
    </source>
</evidence>
<dbReference type="Proteomes" id="UP000063434">
    <property type="component" value="Unassembled WGS sequence"/>
</dbReference>
<dbReference type="PATRIC" id="fig|294.195.peg.3470"/>
<dbReference type="EMBL" id="LCYC01000041">
    <property type="protein sequence ID" value="KWV74329.1"/>
    <property type="molecule type" value="Genomic_DNA"/>
</dbReference>
<feature type="compositionally biased region" description="Polar residues" evidence="1">
    <location>
        <begin position="1"/>
        <end position="13"/>
    </location>
</feature>
<gene>
    <name evidence="2" type="ORF">PFL603g_03244</name>
</gene>
<sequence>MTGSHLPTANLTRDASLAGSPLNRTSIPPAVKDRSYTFAKHFRRPHLKNSAVTKNDEPFSKINVMYSVVLGKKPTFPFIS</sequence>
<protein>
    <submittedName>
        <fullName evidence="2">Uncharacterized protein</fullName>
    </submittedName>
</protein>
<name>A0A109KS14_PSEFL</name>